<gene>
    <name evidence="1" type="ORF">HPB47_010741</name>
</gene>
<organism evidence="1 2">
    <name type="scientific">Ixodes persulcatus</name>
    <name type="common">Taiga tick</name>
    <dbReference type="NCBI Taxonomy" id="34615"/>
    <lineage>
        <taxon>Eukaryota</taxon>
        <taxon>Metazoa</taxon>
        <taxon>Ecdysozoa</taxon>
        <taxon>Arthropoda</taxon>
        <taxon>Chelicerata</taxon>
        <taxon>Arachnida</taxon>
        <taxon>Acari</taxon>
        <taxon>Parasitiformes</taxon>
        <taxon>Ixodida</taxon>
        <taxon>Ixodoidea</taxon>
        <taxon>Ixodidae</taxon>
        <taxon>Ixodinae</taxon>
        <taxon>Ixodes</taxon>
    </lineage>
</organism>
<keyword evidence="2" id="KW-1185">Reference proteome</keyword>
<proteinExistence type="predicted"/>
<feature type="non-terminal residue" evidence="1">
    <location>
        <position position="1"/>
    </location>
</feature>
<name>A0AC60NY56_IXOPE</name>
<dbReference type="EMBL" id="JABSTQ010011374">
    <property type="protein sequence ID" value="KAG0412102.1"/>
    <property type="molecule type" value="Genomic_DNA"/>
</dbReference>
<dbReference type="Proteomes" id="UP000805193">
    <property type="component" value="Unassembled WGS sequence"/>
</dbReference>
<evidence type="ECO:0000313" key="1">
    <source>
        <dbReference type="EMBL" id="KAG0412102.1"/>
    </source>
</evidence>
<evidence type="ECO:0000313" key="2">
    <source>
        <dbReference type="Proteomes" id="UP000805193"/>
    </source>
</evidence>
<accession>A0AC60NY56</accession>
<reference evidence="1 2" key="1">
    <citation type="journal article" date="2020" name="Cell">
        <title>Large-Scale Comparative Analyses of Tick Genomes Elucidate Their Genetic Diversity and Vector Capacities.</title>
        <authorList>
            <consortium name="Tick Genome and Microbiome Consortium (TIGMIC)"/>
            <person name="Jia N."/>
            <person name="Wang J."/>
            <person name="Shi W."/>
            <person name="Du L."/>
            <person name="Sun Y."/>
            <person name="Zhan W."/>
            <person name="Jiang J.F."/>
            <person name="Wang Q."/>
            <person name="Zhang B."/>
            <person name="Ji P."/>
            <person name="Bell-Sakyi L."/>
            <person name="Cui X.M."/>
            <person name="Yuan T.T."/>
            <person name="Jiang B.G."/>
            <person name="Yang W.F."/>
            <person name="Lam T.T."/>
            <person name="Chang Q.C."/>
            <person name="Ding S.J."/>
            <person name="Wang X.J."/>
            <person name="Zhu J.G."/>
            <person name="Ruan X.D."/>
            <person name="Zhao L."/>
            <person name="Wei J.T."/>
            <person name="Ye R.Z."/>
            <person name="Que T.C."/>
            <person name="Du C.H."/>
            <person name="Zhou Y.H."/>
            <person name="Cheng J.X."/>
            <person name="Dai P.F."/>
            <person name="Guo W.B."/>
            <person name="Han X.H."/>
            <person name="Huang E.J."/>
            <person name="Li L.F."/>
            <person name="Wei W."/>
            <person name="Gao Y.C."/>
            <person name="Liu J.Z."/>
            <person name="Shao H.Z."/>
            <person name="Wang X."/>
            <person name="Wang C.C."/>
            <person name="Yang T.C."/>
            <person name="Huo Q.B."/>
            <person name="Li W."/>
            <person name="Chen H.Y."/>
            <person name="Chen S.E."/>
            <person name="Zhou L.G."/>
            <person name="Ni X.B."/>
            <person name="Tian J.H."/>
            <person name="Sheng Y."/>
            <person name="Liu T."/>
            <person name="Pan Y.S."/>
            <person name="Xia L.Y."/>
            <person name="Li J."/>
            <person name="Zhao F."/>
            <person name="Cao W.C."/>
        </authorList>
    </citation>
    <scope>NUCLEOTIDE SEQUENCE [LARGE SCALE GENOMIC DNA]</scope>
    <source>
        <strain evidence="1">Iper-2018</strain>
    </source>
</reference>
<comment type="caution">
    <text evidence="1">The sequence shown here is derived from an EMBL/GenBank/DDBJ whole genome shotgun (WGS) entry which is preliminary data.</text>
</comment>
<protein>
    <submittedName>
        <fullName evidence="1">Uncharacterized protein</fullName>
    </submittedName>
</protein>
<sequence length="925" mass="106075">GPKCRCHGGDVYCIIWPEMTPSKWTRIFIFVSLLLLLWLFSFSPIRPTFRQIGGARSPVKWSYYPWYNRDSANVTKEVPRILLWTSFYGRWIGSLNNSRTGEMLTTNCSRSCILSHDRSRLEFSDAVVFHIRDIDMANLPQIRSPSQKWVFWSMEPPPYSIFAGFNYMMNMFNWTMTYRFDSDILVQYGQLERKEDVAPKKNHSALWKSKSVMAVWMVSHCGTDGRREAYVKELKKYLKVDVYGLCGDYKCSRSRGTSCYSDFERKYFFMLAFENSICRDYITEKFFTALRYDMVPVVFGGANYTRVAPPRSFIDALSFKSPKHLAEHLTRVAKNFSAYKSYFDWRSCNKILSWSKEEFCTLCSKLHAKDFREKTTYSDMRTTRVAPEFAAEYSIVGSYSRLPNLLAKTPNIQYALYADDITIWTSKGSDGQIQDNLQEAVDTTQKFAIAAGLSCAAEKSELLLIRGARKTNERNKTKDEITIHLEGTPIPKTDRLRILGLHLQANAKATHTVQLLKKQCIQIAHLIRRVANKRGGLKETDTIRVVQALLTSRIVYHAPYQKLNRTELNRLNIILRTAIKTALGLPPYTSTQRLLQLGLHNTIEELIEAHTTGQRTRMSYTKTGQHVLRRLGYQSSEIPEHTIKVGPAPPAITARIWVMPLPRNMHPELNAGRRAAREYVLSNDYTDTTHNRTTASLRGKLPTTTTIKDHDAPCTIITDSQAACRAYARNSLSHLTLRILSPLDPSLLPPVRIIWTPGHASLPGNESAHALAREITHRALHEEREEFSTRHYSTDLPPAPLLTYNDVTEYYRSQRRALPPPHKTLTRQEEIAWRLLQTHTYPNLFHKQRFFPTRYPDICPGCQSPQPTLYHSTWTCPTPLGNGIKPIPHPTFSSWEAALSSTVPDDQRRLIERAKRIAEANGALD</sequence>